<dbReference type="RefSeq" id="WP_210758303.1">
    <property type="nucleotide sequence ID" value="NZ_CP060139.1"/>
</dbReference>
<dbReference type="InterPro" id="IPR003362">
    <property type="entry name" value="Bact_transf"/>
</dbReference>
<keyword evidence="6 7" id="KW-0472">Membrane</keyword>
<feature type="domain" description="Bacterial sugar transferase" evidence="8">
    <location>
        <begin position="269"/>
        <end position="451"/>
    </location>
</feature>
<feature type="transmembrane region" description="Helical" evidence="7">
    <location>
        <begin position="67"/>
        <end position="86"/>
    </location>
</feature>
<dbReference type="Proteomes" id="UP000516305">
    <property type="component" value="Chromosome"/>
</dbReference>
<dbReference type="InterPro" id="IPR017475">
    <property type="entry name" value="EPS_sugar_tfrase"/>
</dbReference>
<evidence type="ECO:0000256" key="2">
    <source>
        <dbReference type="ARBA" id="ARBA00006464"/>
    </source>
</evidence>
<evidence type="ECO:0000256" key="4">
    <source>
        <dbReference type="ARBA" id="ARBA00022692"/>
    </source>
</evidence>
<dbReference type="PANTHER" id="PTHR30576:SF0">
    <property type="entry name" value="UNDECAPRENYL-PHOSPHATE N-ACETYLGALACTOSAMINYL 1-PHOSPHATE TRANSFERASE-RELATED"/>
    <property type="match status" value="1"/>
</dbReference>
<evidence type="ECO:0000256" key="3">
    <source>
        <dbReference type="ARBA" id="ARBA00022679"/>
    </source>
</evidence>
<feature type="transmembrane region" description="Helical" evidence="7">
    <location>
        <begin position="98"/>
        <end position="119"/>
    </location>
</feature>
<dbReference type="GO" id="GO:0016020">
    <property type="term" value="C:membrane"/>
    <property type="evidence" value="ECO:0007669"/>
    <property type="project" value="UniProtKB-SubCell"/>
</dbReference>
<dbReference type="GO" id="GO:0016780">
    <property type="term" value="F:phosphotransferase activity, for other substituted phosphate groups"/>
    <property type="evidence" value="ECO:0007669"/>
    <property type="project" value="TreeGrafter"/>
</dbReference>
<dbReference type="Gene3D" id="3.40.50.720">
    <property type="entry name" value="NAD(P)-binding Rossmann-like Domain"/>
    <property type="match status" value="1"/>
</dbReference>
<dbReference type="NCBIfam" id="TIGR03025">
    <property type="entry name" value="EPS_sugtrans"/>
    <property type="match status" value="1"/>
</dbReference>
<keyword evidence="5 7" id="KW-1133">Transmembrane helix</keyword>
<protein>
    <submittedName>
        <fullName evidence="9">Sugar transferase</fullName>
    </submittedName>
</protein>
<dbReference type="EMBL" id="CP060139">
    <property type="protein sequence ID" value="QNR23768.1"/>
    <property type="molecule type" value="Genomic_DNA"/>
</dbReference>
<proteinExistence type="inferred from homology"/>
<keyword evidence="3 9" id="KW-0808">Transferase</keyword>
<evidence type="ECO:0000256" key="7">
    <source>
        <dbReference type="SAM" id="Phobius"/>
    </source>
</evidence>
<dbReference type="Pfam" id="PF02397">
    <property type="entry name" value="Bac_transf"/>
    <property type="match status" value="1"/>
</dbReference>
<evidence type="ECO:0000313" key="10">
    <source>
        <dbReference type="Proteomes" id="UP000516305"/>
    </source>
</evidence>
<reference evidence="9 10" key="1">
    <citation type="submission" date="2020-08" db="EMBL/GenBank/DDBJ databases">
        <title>Croceimicrobium hydrocarbonivorans gen. nov., sp. nov., a novel marine bacterium isolated from a bacterial consortium that degrades polyethylene terephthalate.</title>
        <authorList>
            <person name="Liu R."/>
        </authorList>
    </citation>
    <scope>NUCLEOTIDE SEQUENCE [LARGE SCALE GENOMIC DNA]</scope>
    <source>
        <strain evidence="9 10">A20-9</strain>
    </source>
</reference>
<gene>
    <name evidence="9" type="ORF">H4K34_15525</name>
</gene>
<name>A0A7H0VDH0_9FLAO</name>
<feature type="transmembrane region" description="Helical" evidence="7">
    <location>
        <begin position="271"/>
        <end position="294"/>
    </location>
</feature>
<sequence>MAAILSYTSLFVFRKLVVEAEKFGLSHLEFTQSYYIGLLMIPVFWLTVYHVTDFYRDIYRRSRLKDLFYTFNTSLLGSIFIFFALILDDSVASYTDYYRGFLVYFSSHFFFTALFRTLLTTRTAYRIRSGNIAFNSIMIGSNEKAAELYAKLESESNRKTGHNFVGFVSVDNNIRFLLEKNLEHLGNHKALPNIIQEKEIEEVIIAIESSEHHKMEEVLNLLEEKPVKIKMIPDTYDIISGKVRMESMRSIPLVEINHQLMPVWQMVLKRIFDIVSSALVLILLSPLYFTVMMITKISDKGPVFFKQKRVGFQGKEFYMYKFRSMVVDAEENGPQLSSENDERITPWGKIMRKYRLDELPQFYNVLTGDMSIVGPRPERKYYMELISQHAPHYRYLQKVRPGITSWGMVKFGYASNVDEMVERLKYDVIYIENMSLLNDIKILIYTVIIVLQGRGK</sequence>
<comment type="subcellular location">
    <subcellularLocation>
        <location evidence="1">Membrane</location>
        <topology evidence="1">Multi-pass membrane protein</topology>
    </subcellularLocation>
</comment>
<evidence type="ECO:0000256" key="6">
    <source>
        <dbReference type="ARBA" id="ARBA00023136"/>
    </source>
</evidence>
<evidence type="ECO:0000259" key="8">
    <source>
        <dbReference type="Pfam" id="PF02397"/>
    </source>
</evidence>
<dbReference type="KEGG" id="chyd:H4K34_15525"/>
<comment type="similarity">
    <text evidence="2">Belongs to the bacterial sugar transferase family.</text>
</comment>
<dbReference type="Pfam" id="PF13727">
    <property type="entry name" value="CoA_binding_3"/>
    <property type="match status" value="1"/>
</dbReference>
<dbReference type="AlphaFoldDB" id="A0A7H0VDH0"/>
<dbReference type="PANTHER" id="PTHR30576">
    <property type="entry name" value="COLANIC BIOSYNTHESIS UDP-GLUCOSE LIPID CARRIER TRANSFERASE"/>
    <property type="match status" value="1"/>
</dbReference>
<evidence type="ECO:0000256" key="1">
    <source>
        <dbReference type="ARBA" id="ARBA00004141"/>
    </source>
</evidence>
<feature type="transmembrane region" description="Helical" evidence="7">
    <location>
        <begin position="36"/>
        <end position="55"/>
    </location>
</feature>
<evidence type="ECO:0000313" key="9">
    <source>
        <dbReference type="EMBL" id="QNR23768.1"/>
    </source>
</evidence>
<keyword evidence="10" id="KW-1185">Reference proteome</keyword>
<organism evidence="9 10">
    <name type="scientific">Croceimicrobium hydrocarbonivorans</name>
    <dbReference type="NCBI Taxonomy" id="2761580"/>
    <lineage>
        <taxon>Bacteria</taxon>
        <taxon>Pseudomonadati</taxon>
        <taxon>Bacteroidota</taxon>
        <taxon>Flavobacteriia</taxon>
        <taxon>Flavobacteriales</taxon>
        <taxon>Owenweeksiaceae</taxon>
        <taxon>Croceimicrobium</taxon>
    </lineage>
</organism>
<evidence type="ECO:0000256" key="5">
    <source>
        <dbReference type="ARBA" id="ARBA00022989"/>
    </source>
</evidence>
<accession>A0A7H0VDH0</accession>
<keyword evidence="4 7" id="KW-0812">Transmembrane</keyword>